<dbReference type="Gene3D" id="3.30.40.10">
    <property type="entry name" value="Zinc/RING finger domain, C3HC4 (zinc finger)"/>
    <property type="match status" value="1"/>
</dbReference>
<dbReference type="OrthoDB" id="2505961at2759"/>
<evidence type="ECO:0000256" key="7">
    <source>
        <dbReference type="ARBA" id="ARBA00023242"/>
    </source>
</evidence>
<evidence type="ECO:0000256" key="10">
    <source>
        <dbReference type="PROSITE-ProRule" id="PRU00146"/>
    </source>
</evidence>
<dbReference type="InterPro" id="IPR024610">
    <property type="entry name" value="ING_N_histone-binding"/>
</dbReference>
<feature type="site" description="Histone H3K4me3 binding" evidence="8">
    <location>
        <position position="316"/>
    </location>
</feature>
<evidence type="ECO:0000256" key="5">
    <source>
        <dbReference type="ARBA" id="ARBA00022833"/>
    </source>
</evidence>
<keyword evidence="15" id="KW-1185">Reference proteome</keyword>
<evidence type="ECO:0000256" key="12">
    <source>
        <dbReference type="SAM" id="MobiDB-lite"/>
    </source>
</evidence>
<dbReference type="EMBL" id="KZ819306">
    <property type="protein sequence ID" value="PWN95218.1"/>
    <property type="molecule type" value="Genomic_DNA"/>
</dbReference>
<dbReference type="InterPro" id="IPR019787">
    <property type="entry name" value="Znf_PHD-finger"/>
</dbReference>
<dbReference type="InterPro" id="IPR013083">
    <property type="entry name" value="Znf_RING/FYVE/PHD"/>
</dbReference>
<feature type="binding site" evidence="9">
    <location>
        <position position="333"/>
    </location>
    <ligand>
        <name>Zn(2+)</name>
        <dbReference type="ChEBI" id="CHEBI:29105"/>
        <label>1</label>
    </ligand>
</feature>
<feature type="binding site" evidence="9">
    <location>
        <position position="346"/>
    </location>
    <ligand>
        <name>Zn(2+)</name>
        <dbReference type="ChEBI" id="CHEBI:29105"/>
        <label>2</label>
    </ligand>
</feature>
<organism evidence="14 15">
    <name type="scientific">Tilletiopsis washingtonensis</name>
    <dbReference type="NCBI Taxonomy" id="58919"/>
    <lineage>
        <taxon>Eukaryota</taxon>
        <taxon>Fungi</taxon>
        <taxon>Dikarya</taxon>
        <taxon>Basidiomycota</taxon>
        <taxon>Ustilaginomycotina</taxon>
        <taxon>Exobasidiomycetes</taxon>
        <taxon>Entylomatales</taxon>
        <taxon>Entylomatales incertae sedis</taxon>
        <taxon>Tilletiopsis</taxon>
    </lineage>
</organism>
<evidence type="ECO:0000313" key="14">
    <source>
        <dbReference type="EMBL" id="PWN95218.1"/>
    </source>
</evidence>
<evidence type="ECO:0000256" key="2">
    <source>
        <dbReference type="ARBA" id="ARBA00010210"/>
    </source>
</evidence>
<dbReference type="InterPro" id="IPR028651">
    <property type="entry name" value="ING_fam"/>
</dbReference>
<feature type="binding site" evidence="9">
    <location>
        <position position="319"/>
    </location>
    <ligand>
        <name>Zn(2+)</name>
        <dbReference type="ChEBI" id="CHEBI:29105"/>
        <label>2</label>
    </ligand>
</feature>
<reference evidence="14 15" key="1">
    <citation type="journal article" date="2018" name="Mol. Biol. Evol.">
        <title>Broad Genomic Sampling Reveals a Smut Pathogenic Ancestry of the Fungal Clade Ustilaginomycotina.</title>
        <authorList>
            <person name="Kijpornyongpan T."/>
            <person name="Mondo S.J."/>
            <person name="Barry K."/>
            <person name="Sandor L."/>
            <person name="Lee J."/>
            <person name="Lipzen A."/>
            <person name="Pangilinan J."/>
            <person name="LaButti K."/>
            <person name="Hainaut M."/>
            <person name="Henrissat B."/>
            <person name="Grigoriev I.V."/>
            <person name="Spatafora J.W."/>
            <person name="Aime M.C."/>
        </authorList>
    </citation>
    <scope>NUCLEOTIDE SEQUENCE [LARGE SCALE GENOMIC DNA]</scope>
    <source>
        <strain evidence="14 15">MCA 4186</strain>
    </source>
</reference>
<feature type="region of interest" description="Disordered" evidence="12">
    <location>
        <begin position="356"/>
        <end position="381"/>
    </location>
</feature>
<dbReference type="PANTHER" id="PTHR10333:SF42">
    <property type="entry name" value="INHIBITOR OF GROWTH PROTEIN 5"/>
    <property type="match status" value="1"/>
</dbReference>
<evidence type="ECO:0000256" key="3">
    <source>
        <dbReference type="ARBA" id="ARBA00022723"/>
    </source>
</evidence>
<evidence type="ECO:0000256" key="8">
    <source>
        <dbReference type="PIRSR" id="PIRSR628651-50"/>
    </source>
</evidence>
<feature type="binding site" evidence="9">
    <location>
        <position position="349"/>
    </location>
    <ligand>
        <name>Zn(2+)</name>
        <dbReference type="ChEBI" id="CHEBI:29105"/>
        <label>2</label>
    </ligand>
</feature>
<feature type="site" description="Histone H3K4me3 binding" evidence="8">
    <location>
        <position position="328"/>
    </location>
</feature>
<dbReference type="Gene3D" id="6.10.140.1740">
    <property type="match status" value="1"/>
</dbReference>
<dbReference type="InterPro" id="IPR011011">
    <property type="entry name" value="Znf_FYVE_PHD"/>
</dbReference>
<feature type="compositionally biased region" description="Low complexity" evidence="12">
    <location>
        <begin position="237"/>
        <end position="248"/>
    </location>
</feature>
<gene>
    <name evidence="14" type="ORF">FA09DRAFT_363124</name>
</gene>
<comment type="domain">
    <text evidence="11">The PHD-type zinc finger mediates the binding to H3K4me3.</text>
</comment>
<dbReference type="InterPro" id="IPR001965">
    <property type="entry name" value="Znf_PHD"/>
</dbReference>
<comment type="subcellular location">
    <subcellularLocation>
        <location evidence="1 11">Nucleus</location>
    </subcellularLocation>
</comment>
<evidence type="ECO:0000256" key="6">
    <source>
        <dbReference type="ARBA" id="ARBA00022853"/>
    </source>
</evidence>
<dbReference type="FunFam" id="3.30.40.10:FF:000535">
    <property type="entry name" value="Chromatin modification-related protein"/>
    <property type="match status" value="1"/>
</dbReference>
<evidence type="ECO:0000256" key="9">
    <source>
        <dbReference type="PIRSR" id="PIRSR628651-51"/>
    </source>
</evidence>
<feature type="site" description="Histone H3K4me3 binding" evidence="8">
    <location>
        <position position="320"/>
    </location>
</feature>
<dbReference type="Proteomes" id="UP000245946">
    <property type="component" value="Unassembled WGS sequence"/>
</dbReference>
<feature type="compositionally biased region" description="Low complexity" evidence="12">
    <location>
        <begin position="170"/>
        <end position="211"/>
    </location>
</feature>
<dbReference type="GO" id="GO:0006355">
    <property type="term" value="P:regulation of DNA-templated transcription"/>
    <property type="evidence" value="ECO:0007669"/>
    <property type="project" value="TreeGrafter"/>
</dbReference>
<dbReference type="STRING" id="58919.A0A316Z2M8"/>
<dbReference type="CDD" id="cd15505">
    <property type="entry name" value="PHD_ING"/>
    <property type="match status" value="1"/>
</dbReference>
<feature type="compositionally biased region" description="Low complexity" evidence="12">
    <location>
        <begin position="364"/>
        <end position="375"/>
    </location>
</feature>
<evidence type="ECO:0000256" key="1">
    <source>
        <dbReference type="ARBA" id="ARBA00004123"/>
    </source>
</evidence>
<accession>A0A316Z2M8</accession>
<keyword evidence="6 11" id="KW-0156">Chromatin regulator</keyword>
<feature type="binding site" evidence="9">
    <location>
        <position position="306"/>
    </location>
    <ligand>
        <name>Zn(2+)</name>
        <dbReference type="ChEBI" id="CHEBI:29105"/>
        <label>1</label>
    </ligand>
</feature>
<sequence length="381" mass="39400">MSRPSSSAARAASPAPSPLQLYTTLAAYADALDALPLDLTRSFSDLRELDAVLGSHLAGLTARLAQLSAAVRDARVEPGERLLALKECAEEARAYKMGGEDKIRVAVNTAETIISHSNYITSLLSTLQAQPTLAPFLAAPPSHIAGHLSDGTPIGLAPPTPAAKPKKGQPPRLAARPTSSAGGAAGSTSASASSSAALPPAATPPNKAAPTPKKRKADAEPAAASSSASRPPKKKAAPAATAQSSAKAVRGTPLPEEPRRPPPLGPPPGFEPVYATPAMGPQRARRPRVTNEDMDESEGEGEKRYCWCDNVSYGDMIGCDGDDCEREWFHLGCVGMLKPPQGTWYCADCVSKRAARGKSKKAAPGKAKGTAPARAVAGGRK</sequence>
<comment type="similarity">
    <text evidence="2 11">Belongs to the ING family.</text>
</comment>
<keyword evidence="5 9" id="KW-0862">Zinc</keyword>
<keyword evidence="4 10" id="KW-0863">Zinc-finger</keyword>
<comment type="function">
    <text evidence="11">Component of an histone acetyltransferase complex.</text>
</comment>
<feature type="compositionally biased region" description="Pro residues" evidence="12">
    <location>
        <begin position="261"/>
        <end position="270"/>
    </location>
</feature>
<dbReference type="GO" id="GO:0006325">
    <property type="term" value="P:chromatin organization"/>
    <property type="evidence" value="ECO:0007669"/>
    <property type="project" value="UniProtKB-KW"/>
</dbReference>
<dbReference type="GeneID" id="37273099"/>
<keyword evidence="3 9" id="KW-0479">Metal-binding</keyword>
<dbReference type="InterPro" id="IPR019786">
    <property type="entry name" value="Zinc_finger_PHD-type_CS"/>
</dbReference>
<feature type="binding site" evidence="9">
    <location>
        <position position="330"/>
    </location>
    <ligand>
        <name>Zn(2+)</name>
        <dbReference type="ChEBI" id="CHEBI:29105"/>
        <label>1</label>
    </ligand>
</feature>
<feature type="site" description="Histone H3K4me3 binding" evidence="8">
    <location>
        <position position="305"/>
    </location>
</feature>
<evidence type="ECO:0000259" key="13">
    <source>
        <dbReference type="PROSITE" id="PS50016"/>
    </source>
</evidence>
<evidence type="ECO:0000256" key="4">
    <source>
        <dbReference type="ARBA" id="ARBA00022771"/>
    </source>
</evidence>
<dbReference type="PANTHER" id="PTHR10333">
    <property type="entry name" value="INHIBITOR OF GROWTH PROTEIN"/>
    <property type="match status" value="1"/>
</dbReference>
<dbReference type="SMART" id="SM00249">
    <property type="entry name" value="PHD"/>
    <property type="match status" value="1"/>
</dbReference>
<evidence type="ECO:0000256" key="11">
    <source>
        <dbReference type="RuleBase" id="RU361213"/>
    </source>
</evidence>
<feature type="binding site" evidence="9">
    <location>
        <position position="324"/>
    </location>
    <ligand>
        <name>Zn(2+)</name>
        <dbReference type="ChEBI" id="CHEBI:29105"/>
        <label>2</label>
    </ligand>
</feature>
<dbReference type="PROSITE" id="PS01359">
    <property type="entry name" value="ZF_PHD_1"/>
    <property type="match status" value="1"/>
</dbReference>
<name>A0A316Z2M8_9BASI</name>
<dbReference type="AlphaFoldDB" id="A0A316Z2M8"/>
<feature type="domain" description="PHD-type" evidence="13">
    <location>
        <begin position="303"/>
        <end position="352"/>
    </location>
</feature>
<dbReference type="SMART" id="SM01408">
    <property type="entry name" value="ING"/>
    <property type="match status" value="1"/>
</dbReference>
<evidence type="ECO:0000313" key="15">
    <source>
        <dbReference type="Proteomes" id="UP000245946"/>
    </source>
</evidence>
<keyword evidence="7 11" id="KW-0539">Nucleus</keyword>
<feature type="region of interest" description="Disordered" evidence="12">
    <location>
        <begin position="148"/>
        <end position="301"/>
    </location>
</feature>
<proteinExistence type="inferred from homology"/>
<comment type="subunit">
    <text evidence="11">Component of an histone acetyltransferase complex. Interacts with H3K4me3 and to a lesser extent with H3K4me2.</text>
</comment>
<dbReference type="Pfam" id="PF12998">
    <property type="entry name" value="ING"/>
    <property type="match status" value="1"/>
</dbReference>
<dbReference type="PROSITE" id="PS50016">
    <property type="entry name" value="ZF_PHD_2"/>
    <property type="match status" value="1"/>
</dbReference>
<feature type="binding site" evidence="9">
    <location>
        <position position="308"/>
    </location>
    <ligand>
        <name>Zn(2+)</name>
        <dbReference type="ChEBI" id="CHEBI:29105"/>
        <label>1</label>
    </ligand>
</feature>
<dbReference type="SUPFAM" id="SSF57903">
    <property type="entry name" value="FYVE/PHD zinc finger"/>
    <property type="match status" value="1"/>
</dbReference>
<dbReference type="GO" id="GO:0005634">
    <property type="term" value="C:nucleus"/>
    <property type="evidence" value="ECO:0007669"/>
    <property type="project" value="UniProtKB-SubCell"/>
</dbReference>
<feature type="compositionally biased region" description="Low complexity" evidence="12">
    <location>
        <begin position="220"/>
        <end position="230"/>
    </location>
</feature>
<protein>
    <recommendedName>
        <fullName evidence="11">Chromatin modification-related protein</fullName>
    </recommendedName>
</protein>
<dbReference type="GO" id="GO:0008270">
    <property type="term" value="F:zinc ion binding"/>
    <property type="evidence" value="ECO:0007669"/>
    <property type="project" value="UniProtKB-KW"/>
</dbReference>
<dbReference type="RefSeq" id="XP_025595497.1">
    <property type="nucleotide sequence ID" value="XM_025745555.1"/>
</dbReference>
<dbReference type="GO" id="GO:0000785">
    <property type="term" value="C:chromatin"/>
    <property type="evidence" value="ECO:0007669"/>
    <property type="project" value="UniProtKB-ARBA"/>
</dbReference>